<keyword evidence="4" id="KW-1185">Reference proteome</keyword>
<dbReference type="InterPro" id="IPR000873">
    <property type="entry name" value="AMP-dep_synth/lig_dom"/>
</dbReference>
<dbReference type="Gene3D" id="3.30.300.30">
    <property type="match status" value="1"/>
</dbReference>
<dbReference type="PANTHER" id="PTHR43767:SF7">
    <property type="entry name" value="MEDIUM_LONG-CHAIN-FATTY-ACID--COA LIGASE FADD8"/>
    <property type="match status" value="1"/>
</dbReference>
<evidence type="ECO:0000259" key="1">
    <source>
        <dbReference type="Pfam" id="PF00501"/>
    </source>
</evidence>
<dbReference type="InterPro" id="IPR042099">
    <property type="entry name" value="ANL_N_sf"/>
</dbReference>
<evidence type="ECO:0000313" key="3">
    <source>
        <dbReference type="EMBL" id="MFA1538159.1"/>
    </source>
</evidence>
<feature type="domain" description="AMP-dependent synthetase/ligase" evidence="1">
    <location>
        <begin position="5"/>
        <end position="363"/>
    </location>
</feature>
<dbReference type="RefSeq" id="WP_371947500.1">
    <property type="nucleotide sequence ID" value="NZ_JAXCEI010000002.1"/>
</dbReference>
<dbReference type="InterPro" id="IPR020845">
    <property type="entry name" value="AMP-binding_CS"/>
</dbReference>
<dbReference type="Pfam" id="PF00501">
    <property type="entry name" value="AMP-binding"/>
    <property type="match status" value="1"/>
</dbReference>
<dbReference type="Proteomes" id="UP001569963">
    <property type="component" value="Unassembled WGS sequence"/>
</dbReference>
<dbReference type="PANTHER" id="PTHR43767">
    <property type="entry name" value="LONG-CHAIN-FATTY-ACID--COA LIGASE"/>
    <property type="match status" value="1"/>
</dbReference>
<dbReference type="EMBL" id="JAXCEI010000002">
    <property type="protein sequence ID" value="MFA1538159.1"/>
    <property type="molecule type" value="Genomic_DNA"/>
</dbReference>
<proteinExistence type="predicted"/>
<feature type="domain" description="AMP-binding enzyme C-terminal" evidence="2">
    <location>
        <begin position="418"/>
        <end position="496"/>
    </location>
</feature>
<gene>
    <name evidence="3" type="ORF">SM611_04390</name>
</gene>
<dbReference type="PROSITE" id="PS00455">
    <property type="entry name" value="AMP_BINDING"/>
    <property type="match status" value="1"/>
</dbReference>
<dbReference type="Gene3D" id="3.40.50.12780">
    <property type="entry name" value="N-terminal domain of ligase-like"/>
    <property type="match status" value="1"/>
</dbReference>
<dbReference type="Pfam" id="PF13193">
    <property type="entry name" value="AMP-binding_C"/>
    <property type="match status" value="1"/>
</dbReference>
<protein>
    <submittedName>
        <fullName evidence="3">AMP-binding protein</fullName>
    </submittedName>
</protein>
<dbReference type="InterPro" id="IPR025110">
    <property type="entry name" value="AMP-bd_C"/>
</dbReference>
<dbReference type="SUPFAM" id="SSF56801">
    <property type="entry name" value="Acetyl-CoA synthetase-like"/>
    <property type="match status" value="1"/>
</dbReference>
<comment type="caution">
    <text evidence="3">The sequence shown here is derived from an EMBL/GenBank/DDBJ whole genome shotgun (WGS) entry which is preliminary data.</text>
</comment>
<accession>A0ABV4Q6L4</accession>
<evidence type="ECO:0000313" key="4">
    <source>
        <dbReference type="Proteomes" id="UP001569963"/>
    </source>
</evidence>
<reference evidence="3 4" key="1">
    <citation type="submission" date="2023-11" db="EMBL/GenBank/DDBJ databases">
        <title>Actinomadura monticuli sp. nov., isolated from volcanic ash.</title>
        <authorList>
            <person name="Lee S.D."/>
            <person name="Yang H."/>
            <person name="Kim I.S."/>
        </authorList>
    </citation>
    <scope>NUCLEOTIDE SEQUENCE [LARGE SCALE GENOMIC DNA]</scope>
    <source>
        <strain evidence="3 4">DLS-62</strain>
    </source>
</reference>
<dbReference type="InterPro" id="IPR050237">
    <property type="entry name" value="ATP-dep_AMP-bd_enzyme"/>
</dbReference>
<organism evidence="3 4">
    <name type="scientific">Actinomadura monticuli</name>
    <dbReference type="NCBI Taxonomy" id="3097367"/>
    <lineage>
        <taxon>Bacteria</taxon>
        <taxon>Bacillati</taxon>
        <taxon>Actinomycetota</taxon>
        <taxon>Actinomycetes</taxon>
        <taxon>Streptosporangiales</taxon>
        <taxon>Thermomonosporaceae</taxon>
        <taxon>Actinomadura</taxon>
    </lineage>
</organism>
<dbReference type="InterPro" id="IPR045851">
    <property type="entry name" value="AMP-bd_C_sf"/>
</dbReference>
<name>A0ABV4Q6L4_9ACTN</name>
<sequence>MHLSRLAERHPDKPAVVDAATGAVTTYRELDEASLRLARLLADRGLEPGDHAALLMDNGPGYFAAAWACQRSGLYWTPVNHHLTVDEAAYIVRDCGARALIASGTLGGAAWEVAESAPDVRTRLIDGSGDPPEGFENLAEAAARFSGGGREEEREGYYMFYSSGTTGRPKGILPDLAGDPFGTGLKLDHTLPLLFGFGPDTVYLCPAPLYHAAPTGWTLGTMRGGGTVVLMDRFDPERALAHIERYKVTHVQFVPTMLVRMLKLPEETRARYDLSSLRTVVHAAAPCPVEVKRRVIEWFGPVVYEYYSGSEGNCFFLIDSRDWLAHPGSVGRPVLGTTHILDDDGRELPTGEVGTVWFEGTAAFSYHNDPAKTAGAFNDRGWSTLGDLGRLDAEGRLYLVDRRADLILSGGVNIYPQEIENVLAVHPAVADAAVVGAPDPDMGQRVRAVVEPADPAAAGPGLADELIAYCRAHLAGYKCPREIEFTAELPRTPTGKLLRRLLTAPAAGERR</sequence>
<evidence type="ECO:0000259" key="2">
    <source>
        <dbReference type="Pfam" id="PF13193"/>
    </source>
</evidence>